<organism evidence="1 2">
    <name type="scientific">Sulfurimicrobium lacus</name>
    <dbReference type="NCBI Taxonomy" id="2715678"/>
    <lineage>
        <taxon>Bacteria</taxon>
        <taxon>Pseudomonadati</taxon>
        <taxon>Pseudomonadota</taxon>
        <taxon>Betaproteobacteria</taxon>
        <taxon>Nitrosomonadales</taxon>
        <taxon>Sulfuricellaceae</taxon>
        <taxon>Sulfurimicrobium</taxon>
    </lineage>
</organism>
<dbReference type="EMBL" id="AP022853">
    <property type="protein sequence ID" value="BCB27205.1"/>
    <property type="molecule type" value="Genomic_DNA"/>
</dbReference>
<sequence length="172" mass="19602">MAEYRLLTIWRIEAPLEEVYAAIRDSLRWPEWWPGVRNVEQVAPGDTDGINSVWRYSWQGPLPYRVAFEVCATRIEKLVAIEGTARGDLEGIGRWHFSRQDAVSVISCEWHVRSTRWWMNLIAPLARPMFIRNHALVMAQGGEGLARRLGALLVGQEHIDLMAATVPRAAKV</sequence>
<dbReference type="Gene3D" id="3.30.530.20">
    <property type="match status" value="1"/>
</dbReference>
<dbReference type="SUPFAM" id="SSF55961">
    <property type="entry name" value="Bet v1-like"/>
    <property type="match status" value="1"/>
</dbReference>
<evidence type="ECO:0000313" key="2">
    <source>
        <dbReference type="Proteomes" id="UP000502260"/>
    </source>
</evidence>
<evidence type="ECO:0000313" key="1">
    <source>
        <dbReference type="EMBL" id="BCB27205.1"/>
    </source>
</evidence>
<evidence type="ECO:0008006" key="3">
    <source>
        <dbReference type="Google" id="ProtNLM"/>
    </source>
</evidence>
<dbReference type="InterPro" id="IPR019587">
    <property type="entry name" value="Polyketide_cyclase/dehydratase"/>
</dbReference>
<name>A0A6F8VEM0_9PROT</name>
<dbReference type="CDD" id="cd07824">
    <property type="entry name" value="SRPBCC_6"/>
    <property type="match status" value="1"/>
</dbReference>
<dbReference type="Pfam" id="PF10604">
    <property type="entry name" value="Polyketide_cyc2"/>
    <property type="match status" value="1"/>
</dbReference>
<gene>
    <name evidence="1" type="ORF">SKTS_20910</name>
</gene>
<dbReference type="InterPro" id="IPR023393">
    <property type="entry name" value="START-like_dom_sf"/>
</dbReference>
<dbReference type="KEGG" id="slac:SKTS_20910"/>
<accession>A0A6F8VEM0</accession>
<keyword evidence="2" id="KW-1185">Reference proteome</keyword>
<dbReference type="Proteomes" id="UP000502260">
    <property type="component" value="Chromosome"/>
</dbReference>
<proteinExistence type="predicted"/>
<protein>
    <recommendedName>
        <fullName evidence="3">Polyketide cyclase</fullName>
    </recommendedName>
</protein>
<reference evidence="2" key="1">
    <citation type="submission" date="2020-03" db="EMBL/GenBank/DDBJ databases">
        <title>Complete genome sequence of sulfur-oxidizing bacterium skT11.</title>
        <authorList>
            <person name="Kanda M."/>
            <person name="Kojima H."/>
            <person name="Fukui M."/>
        </authorList>
    </citation>
    <scope>NUCLEOTIDE SEQUENCE [LARGE SCALE GENOMIC DNA]</scope>
    <source>
        <strain evidence="2">skT11</strain>
    </source>
</reference>
<dbReference type="AlphaFoldDB" id="A0A6F8VEM0"/>